<gene>
    <name evidence="1" type="ORF">SPELUC_LOCUS3480</name>
</gene>
<dbReference type="Proteomes" id="UP000789366">
    <property type="component" value="Unassembled WGS sequence"/>
</dbReference>
<proteinExistence type="predicted"/>
<accession>A0ACA9L544</accession>
<sequence length="113" mass="12802">MCKAPKRPRIITSRFSNRSASSSSVINNSSTPFLTSITTTNINPKTVQIQKGKNKLSSLALNCLESIVEDDVQDERVCPEDASDDDLEYLREQDVEENQKKKRGRRTSRKTKK</sequence>
<organism evidence="1 2">
    <name type="scientific">Cetraspora pellucida</name>
    <dbReference type="NCBI Taxonomy" id="1433469"/>
    <lineage>
        <taxon>Eukaryota</taxon>
        <taxon>Fungi</taxon>
        <taxon>Fungi incertae sedis</taxon>
        <taxon>Mucoromycota</taxon>
        <taxon>Glomeromycotina</taxon>
        <taxon>Glomeromycetes</taxon>
        <taxon>Diversisporales</taxon>
        <taxon>Gigasporaceae</taxon>
        <taxon>Cetraspora</taxon>
    </lineage>
</organism>
<reference evidence="1" key="1">
    <citation type="submission" date="2021-06" db="EMBL/GenBank/DDBJ databases">
        <authorList>
            <person name="Kallberg Y."/>
            <person name="Tangrot J."/>
            <person name="Rosling A."/>
        </authorList>
    </citation>
    <scope>NUCLEOTIDE SEQUENCE</scope>
    <source>
        <strain evidence="1">28 12/20/2015</strain>
    </source>
</reference>
<protein>
    <submittedName>
        <fullName evidence="1">16983_t:CDS:1</fullName>
    </submittedName>
</protein>
<name>A0ACA9L544_9GLOM</name>
<evidence type="ECO:0000313" key="2">
    <source>
        <dbReference type="Proteomes" id="UP000789366"/>
    </source>
</evidence>
<evidence type="ECO:0000313" key="1">
    <source>
        <dbReference type="EMBL" id="CAG8511068.1"/>
    </source>
</evidence>
<dbReference type="EMBL" id="CAJVPW010002656">
    <property type="protein sequence ID" value="CAG8511068.1"/>
    <property type="molecule type" value="Genomic_DNA"/>
</dbReference>
<comment type="caution">
    <text evidence="1">The sequence shown here is derived from an EMBL/GenBank/DDBJ whole genome shotgun (WGS) entry which is preliminary data.</text>
</comment>
<keyword evidence="2" id="KW-1185">Reference proteome</keyword>